<dbReference type="KEGG" id="hdh:G5B40_13715"/>
<organism evidence="1 2">
    <name type="scientific">Pikeienuella piscinae</name>
    <dbReference type="NCBI Taxonomy" id="2748098"/>
    <lineage>
        <taxon>Bacteria</taxon>
        <taxon>Pseudomonadati</taxon>
        <taxon>Pseudomonadota</taxon>
        <taxon>Alphaproteobacteria</taxon>
        <taxon>Rhodobacterales</taxon>
        <taxon>Paracoccaceae</taxon>
        <taxon>Pikeienuella</taxon>
    </lineage>
</organism>
<protein>
    <submittedName>
        <fullName evidence="1">Uncharacterized protein</fullName>
    </submittedName>
</protein>
<evidence type="ECO:0000313" key="2">
    <source>
        <dbReference type="Proteomes" id="UP000503336"/>
    </source>
</evidence>
<dbReference type="EMBL" id="CP049056">
    <property type="protein sequence ID" value="QIE56424.1"/>
    <property type="molecule type" value="Genomic_DNA"/>
</dbReference>
<keyword evidence="2" id="KW-1185">Reference proteome</keyword>
<proteinExistence type="predicted"/>
<gene>
    <name evidence="1" type="ORF">G5B40_13715</name>
</gene>
<accession>A0A7L5C2J7</accession>
<dbReference type="AlphaFoldDB" id="A0A7L5C2J7"/>
<evidence type="ECO:0000313" key="1">
    <source>
        <dbReference type="EMBL" id="QIE56424.1"/>
    </source>
</evidence>
<dbReference type="Proteomes" id="UP000503336">
    <property type="component" value="Chromosome"/>
</dbReference>
<name>A0A7L5C2J7_9RHOB</name>
<dbReference type="RefSeq" id="WP_165099660.1">
    <property type="nucleotide sequence ID" value="NZ_CP049056.1"/>
</dbReference>
<sequence>MDELNGRIAVIGWGSLIWDLDDLAPKVEGPWLMRAGPSLPFEFSRISPKRQNALALCLDPEHGAPCPTNAILSMRADIHQAAEDLRARERAREIGFIGAFCARTGFHRSRLPEITPVFAEWCEATGAAGAVWTDLDSNFTGMNGSDYSIAAAIAYLRTLEGASLDEAVRYIERAPETTETPLRSALRADTWWRQEVARRSAAG</sequence>
<reference evidence="1 2" key="1">
    <citation type="submission" date="2020-02" db="EMBL/GenBank/DDBJ databases">
        <title>complete genome sequence of Rhodobacteraceae bacterium.</title>
        <authorList>
            <person name="Park J."/>
            <person name="Kim Y.-S."/>
            <person name="Kim K.-H."/>
        </authorList>
    </citation>
    <scope>NUCLEOTIDE SEQUENCE [LARGE SCALE GENOMIC DNA]</scope>
    <source>
        <strain evidence="1 2">RR4-56</strain>
    </source>
</reference>